<protein>
    <submittedName>
        <fullName evidence="1">Uncharacterized protein</fullName>
    </submittedName>
</protein>
<proteinExistence type="predicted"/>
<dbReference type="AlphaFoldDB" id="A0A0F9BBP7"/>
<reference evidence="1" key="1">
    <citation type="journal article" date="2015" name="Nature">
        <title>Complex archaea that bridge the gap between prokaryotes and eukaryotes.</title>
        <authorList>
            <person name="Spang A."/>
            <person name="Saw J.H."/>
            <person name="Jorgensen S.L."/>
            <person name="Zaremba-Niedzwiedzka K."/>
            <person name="Martijn J."/>
            <person name="Lind A.E."/>
            <person name="van Eijk R."/>
            <person name="Schleper C."/>
            <person name="Guy L."/>
            <person name="Ettema T.J."/>
        </authorList>
    </citation>
    <scope>NUCLEOTIDE SEQUENCE</scope>
</reference>
<sequence>MKGTEIKMRPHEISKAILTWCHWPGFSGEVCGKCNVTVNTFGHGRGWFCPSCDAYNCQSFSCSFMPWDNPQYGPTLQTIRKGGKLATRDTRRQRKFVDGQKIFFNWRQGSYSYHGEVWRAGRIVSMRESCYCGMRWYNVRLLDGSEHMVYEDYIYKPDPMLCFLPVAAVFPAN</sequence>
<dbReference type="EMBL" id="LAZR01041731">
    <property type="protein sequence ID" value="KKL11257.1"/>
    <property type="molecule type" value="Genomic_DNA"/>
</dbReference>
<comment type="caution">
    <text evidence="1">The sequence shown here is derived from an EMBL/GenBank/DDBJ whole genome shotgun (WGS) entry which is preliminary data.</text>
</comment>
<evidence type="ECO:0000313" key="1">
    <source>
        <dbReference type="EMBL" id="KKL11257.1"/>
    </source>
</evidence>
<organism evidence="1">
    <name type="scientific">marine sediment metagenome</name>
    <dbReference type="NCBI Taxonomy" id="412755"/>
    <lineage>
        <taxon>unclassified sequences</taxon>
        <taxon>metagenomes</taxon>
        <taxon>ecological metagenomes</taxon>
    </lineage>
</organism>
<name>A0A0F9BBP7_9ZZZZ</name>
<accession>A0A0F9BBP7</accession>
<gene>
    <name evidence="1" type="ORF">LCGC14_2547640</name>
</gene>